<evidence type="ECO:0008006" key="4">
    <source>
        <dbReference type="Google" id="ProtNLM"/>
    </source>
</evidence>
<organism evidence="2 3">
    <name type="scientific">Corynebacterium aquilae DSM 44791</name>
    <dbReference type="NCBI Taxonomy" id="1431546"/>
    <lineage>
        <taxon>Bacteria</taxon>
        <taxon>Bacillati</taxon>
        <taxon>Actinomycetota</taxon>
        <taxon>Actinomycetes</taxon>
        <taxon>Mycobacteriales</taxon>
        <taxon>Corynebacteriaceae</taxon>
        <taxon>Corynebacterium</taxon>
    </lineage>
</organism>
<feature type="transmembrane region" description="Helical" evidence="1">
    <location>
        <begin position="21"/>
        <end position="41"/>
    </location>
</feature>
<sequence>MTVNDTSGSTTSKTRRKPKPAHLVLLALVFAACLGLSWWQWTRFESGNGSFQNLGYALQWPVYGVVAIIAYRKVLAYEDDLEESDEAPVTREMKAKGEITQIDEDFLPQRKAVSVEEFNAMNRPTRRRGPAADDIG</sequence>
<evidence type="ECO:0000313" key="3">
    <source>
        <dbReference type="Proteomes" id="UP000185478"/>
    </source>
</evidence>
<evidence type="ECO:0000256" key="1">
    <source>
        <dbReference type="SAM" id="Phobius"/>
    </source>
</evidence>
<keyword evidence="1" id="KW-0812">Transmembrane</keyword>
<accession>A0A1L7CHM0</accession>
<reference evidence="2 3" key="1">
    <citation type="submission" date="2014-08" db="EMBL/GenBank/DDBJ databases">
        <title>Complete genome sequence of Corynebacterium aquilae S-613T(T) (=DSM 44791(T)), isolated from the choana of a healthy golden eagle.</title>
        <authorList>
            <person name="Ruckert C."/>
            <person name="Albersmeier A."/>
            <person name="Winkler A."/>
            <person name="Kalinowski J."/>
        </authorList>
    </citation>
    <scope>NUCLEOTIDE SEQUENCE [LARGE SCALE GENOMIC DNA]</scope>
    <source>
        <strain evidence="2 3">S-613</strain>
    </source>
</reference>
<dbReference type="AlphaFoldDB" id="A0A1L7CHM0"/>
<name>A0A1L7CHM0_9CORY</name>
<keyword evidence="3" id="KW-1185">Reference proteome</keyword>
<dbReference type="STRING" id="1431546.CAQU_10060"/>
<dbReference type="KEGG" id="caqu:CAQU_10060"/>
<protein>
    <recommendedName>
        <fullName evidence="4">Glucitol operon activator</fullName>
    </recommendedName>
</protein>
<proteinExistence type="predicted"/>
<keyword evidence="1" id="KW-1133">Transmembrane helix</keyword>
<keyword evidence="1" id="KW-0472">Membrane</keyword>
<dbReference type="EMBL" id="CP009245">
    <property type="protein sequence ID" value="APT85344.1"/>
    <property type="molecule type" value="Genomic_DNA"/>
</dbReference>
<dbReference type="Proteomes" id="UP000185478">
    <property type="component" value="Chromosome"/>
</dbReference>
<evidence type="ECO:0000313" key="2">
    <source>
        <dbReference type="EMBL" id="APT85344.1"/>
    </source>
</evidence>
<gene>
    <name evidence="2" type="ORF">CAQU_10060</name>
</gene>